<evidence type="ECO:0000259" key="7">
    <source>
        <dbReference type="Pfam" id="PF18962"/>
    </source>
</evidence>
<feature type="domain" description="Secretion system C-terminal sorting" evidence="7">
    <location>
        <begin position="1269"/>
        <end position="1335"/>
    </location>
</feature>
<keyword evidence="10" id="KW-1185">Reference proteome</keyword>
<evidence type="ECO:0000256" key="3">
    <source>
        <dbReference type="ARBA" id="ARBA00022525"/>
    </source>
</evidence>
<accession>A0A167IGI0</accession>
<keyword evidence="2" id="KW-0134">Cell wall</keyword>
<dbReference type="SUPFAM" id="SSF52058">
    <property type="entry name" value="L domain-like"/>
    <property type="match status" value="4"/>
</dbReference>
<dbReference type="InterPro" id="IPR036941">
    <property type="entry name" value="Rcpt_L-dom_sf"/>
</dbReference>
<feature type="domain" description="DUF7619" evidence="8">
    <location>
        <begin position="1118"/>
        <end position="1251"/>
    </location>
</feature>
<keyword evidence="4 6" id="KW-0732">Signal</keyword>
<dbReference type="GO" id="GO:0030313">
    <property type="term" value="C:cell envelope"/>
    <property type="evidence" value="ECO:0007669"/>
    <property type="project" value="UniProtKB-SubCell"/>
</dbReference>
<dbReference type="Gene3D" id="3.80.20.20">
    <property type="entry name" value="Receptor L-domain"/>
    <property type="match status" value="1"/>
</dbReference>
<dbReference type="Gene3D" id="2.60.40.740">
    <property type="match status" value="1"/>
</dbReference>
<dbReference type="InterPro" id="IPR051648">
    <property type="entry name" value="CWI-Assembly_Regulator"/>
</dbReference>
<dbReference type="NCBIfam" id="TIGR01451">
    <property type="entry name" value="B_ant_repeat"/>
    <property type="match status" value="1"/>
</dbReference>
<organism evidence="9 10">
    <name type="scientific">Cochleicola gelatinilyticus</name>
    <dbReference type="NCBI Taxonomy" id="1763537"/>
    <lineage>
        <taxon>Bacteria</taxon>
        <taxon>Pseudomonadati</taxon>
        <taxon>Bacteroidota</taxon>
        <taxon>Flavobacteriia</taxon>
        <taxon>Flavobacteriales</taxon>
        <taxon>Flavobacteriaceae</taxon>
        <taxon>Cochleicola</taxon>
    </lineage>
</organism>
<name>A0A167IGI0_9FLAO</name>
<dbReference type="Pfam" id="PF18962">
    <property type="entry name" value="Por_Secre_tail"/>
    <property type="match status" value="1"/>
</dbReference>
<evidence type="ECO:0000256" key="5">
    <source>
        <dbReference type="ARBA" id="ARBA00023180"/>
    </source>
</evidence>
<dbReference type="Proteomes" id="UP000077013">
    <property type="component" value="Unassembled WGS sequence"/>
</dbReference>
<feature type="chain" id="PRO_5007888177" evidence="6">
    <location>
        <begin position="20"/>
        <end position="1337"/>
    </location>
</feature>
<comment type="caution">
    <text evidence="9">The sequence shown here is derived from an EMBL/GenBank/DDBJ whole genome shotgun (WGS) entry which is preliminary data.</text>
</comment>
<dbReference type="InterPro" id="IPR032675">
    <property type="entry name" value="LRR_dom_sf"/>
</dbReference>
<evidence type="ECO:0000259" key="8">
    <source>
        <dbReference type="Pfam" id="PF24595"/>
    </source>
</evidence>
<dbReference type="EMBL" id="LRXL01000026">
    <property type="protein sequence ID" value="OAB79629.1"/>
    <property type="molecule type" value="Genomic_DNA"/>
</dbReference>
<evidence type="ECO:0000256" key="2">
    <source>
        <dbReference type="ARBA" id="ARBA00022512"/>
    </source>
</evidence>
<dbReference type="PANTHER" id="PTHR31018">
    <property type="entry name" value="SPORULATION-SPECIFIC PROTEIN-RELATED"/>
    <property type="match status" value="1"/>
</dbReference>
<gene>
    <name evidence="9" type="ORF">ULVI_02415</name>
</gene>
<keyword evidence="3" id="KW-0964">Secreted</keyword>
<evidence type="ECO:0000256" key="1">
    <source>
        <dbReference type="ARBA" id="ARBA00004191"/>
    </source>
</evidence>
<dbReference type="SUPFAM" id="SSF49464">
    <property type="entry name" value="Carboxypeptidase regulatory domain-like"/>
    <property type="match status" value="1"/>
</dbReference>
<keyword evidence="5" id="KW-0325">Glycoprotein</keyword>
<sequence length="1337" mass="144181">MFRFLLLSFFLFSYTFSIGQCPATPILLSSQAEVDAFSTTYPGCTEIQDFFTIEGADITDLSPLAVITGFGRGIQVTNNPMLQNLSGLENVVELGVSSGAFISIMNNAQLTSIAALNNMVVPIGNNNPPDIYIVDNPLLENLQGLDGVAGYTYTFEIRNNDSLVDLEGLESITGADDLNIEENDNLSSLNGTENFENVGFLMLNDNPQLANLDSLSPDFIQTIWIDNNDLLTNINSFEGNSTIRDIKLINNAQLTDISGVADAVLRIEPNVETLHIENNPMLEMCSVSSVCNYLSDGNPAIILNNAAGCNNEIEITADCIICPPGNIDFLTQAEINQFALDYPNCSIINGSIMIGSFAVTNNDIVDLSPLSSIERVENLNIAGNNALITLNGLENITTIDRNLKLVENPVLQDIAALQNLNLMGAPSTFDISFEDCPLINSLMEIFNPAVPLQVNYLILNDMHGLQNLNGLESINNVSYSIEIQRNDNLENLDGLSNVSGETVVLGLTNCPALTSISGLSGITTLTNDVNMEVPTAIVIRNCDALTNLNGLEGINTDLSSQLEFYEIKDNELLSDISALSQISFSSINTLHLSITDNPSLSQCNITSVCDVLSSGLPQQQIEIENNASGCTAVSEVEDACGLNVCPSQQITFTSQAQIDAFAATYPDCTELNVNAFILGEDITNLNGISQITVYNEILNISNTSITTLDGLDEVTAVNYILSIVGNDALIDLSGMGSLHTVGFLGIVENENLVSVSDFGVISEVILPLEGISITDNPSLETIEGFSNLTADVSMFISNNPSLTNLTGLENIEFLTGLTITDNSLLTDISALETIPFIPDVSVSVANNQNLSQCSISSICTALANNENVVIENNATGCNNTVEVAAGCTENFNSVTGTVLFDFNLNNCDAGDYPVANANIELTNGIVTYQTLTTADGMYSLFVPEEGTYAVSVLDASLPDDYTAMPVSETVVLSGSGNTEIVDFCASTSNVYNDLSISMIPLAEARPGFDSDYLLTYENLGTNIQSGEVNVQFNDARQSFLDAIPSETSSTPDMFTFQYEDLLPFEQRTITITMQNFPPPTNNAGDLLVFNAEVSPMANDANPEDNTTIFEQIIINSYDPNDKQVTQGTEILEEEVGDYLDYVVRFQNTGTASAINVVITDTLSNNLNWNTIRTLSASHDYRVEIVDGNAVSFIFEDINLPAEQDDPEGSNGYIAFKVRSSETLQLGDVVENTANIYFDFNEPIITNTVSTEVVAPLSVDEFSLEVAITIYPNPASEKLFIVTSEGVSVENIIVYSVVGAQVKTTSEATLDISNFSEGIYFVEITTNQGGVTKKIVKD</sequence>
<comment type="subcellular location">
    <subcellularLocation>
        <location evidence="1">Secreted</location>
        <location evidence="1">Cell wall</location>
    </subcellularLocation>
</comment>
<dbReference type="RefSeq" id="WP_068589337.1">
    <property type="nucleotide sequence ID" value="NZ_LRXL01000026.1"/>
</dbReference>
<proteinExistence type="predicted"/>
<evidence type="ECO:0000313" key="9">
    <source>
        <dbReference type="EMBL" id="OAB79629.1"/>
    </source>
</evidence>
<dbReference type="STRING" id="1763537.ULVI_02415"/>
<dbReference type="NCBIfam" id="TIGR04183">
    <property type="entry name" value="Por_Secre_tail"/>
    <property type="match status" value="1"/>
</dbReference>
<protein>
    <submittedName>
        <fullName evidence="9">Uncharacterized protein</fullName>
    </submittedName>
</protein>
<evidence type="ECO:0000256" key="6">
    <source>
        <dbReference type="SAM" id="SignalP"/>
    </source>
</evidence>
<dbReference type="InterPro" id="IPR026444">
    <property type="entry name" value="Secre_tail"/>
</dbReference>
<dbReference type="Gene3D" id="3.80.10.10">
    <property type="entry name" value="Ribonuclease Inhibitor"/>
    <property type="match status" value="2"/>
</dbReference>
<feature type="signal peptide" evidence="6">
    <location>
        <begin position="1"/>
        <end position="19"/>
    </location>
</feature>
<reference evidence="9 10" key="1">
    <citation type="submission" date="2016-02" db="EMBL/GenBank/DDBJ databases">
        <title>Ulvibacter sp. LPB0005, isolated from Thais luteostoma.</title>
        <authorList>
            <person name="Shin S.-K."/>
            <person name="Yi H."/>
        </authorList>
    </citation>
    <scope>NUCLEOTIDE SEQUENCE [LARGE SCALE GENOMIC DNA]</scope>
    <source>
        <strain evidence="9 10">LPB0005</strain>
    </source>
</reference>
<evidence type="ECO:0000313" key="10">
    <source>
        <dbReference type="Proteomes" id="UP000077013"/>
    </source>
</evidence>
<dbReference type="Pfam" id="PF24595">
    <property type="entry name" value="DUF7619"/>
    <property type="match status" value="1"/>
</dbReference>
<dbReference type="InterPro" id="IPR055353">
    <property type="entry name" value="DUF7619"/>
</dbReference>
<dbReference type="InterPro" id="IPR008969">
    <property type="entry name" value="CarboxyPept-like_regulatory"/>
</dbReference>
<evidence type="ECO:0000256" key="4">
    <source>
        <dbReference type="ARBA" id="ARBA00022729"/>
    </source>
</evidence>
<dbReference type="PANTHER" id="PTHR31018:SF3">
    <property type="entry name" value="RECEPTOR PROTEIN-TYROSINE KINASE"/>
    <property type="match status" value="1"/>
</dbReference>
<dbReference type="InterPro" id="IPR047589">
    <property type="entry name" value="DUF11_rpt"/>
</dbReference>